<comment type="caution">
    <text evidence="3">The sequence shown here is derived from an EMBL/GenBank/DDBJ whole genome shotgun (WGS) entry which is preliminary data.</text>
</comment>
<gene>
    <name evidence="3" type="ORF">VB738_05345</name>
</gene>
<feature type="transmembrane region" description="Helical" evidence="2">
    <location>
        <begin position="128"/>
        <end position="151"/>
    </location>
</feature>
<dbReference type="EMBL" id="JAYGHX010000002">
    <property type="protein sequence ID" value="MEA5390684.1"/>
    <property type="molecule type" value="Genomic_DNA"/>
</dbReference>
<evidence type="ECO:0000313" key="3">
    <source>
        <dbReference type="EMBL" id="MEA5390684.1"/>
    </source>
</evidence>
<proteinExistence type="predicted"/>
<keyword evidence="2" id="KW-0472">Membrane</keyword>
<feature type="region of interest" description="Disordered" evidence="1">
    <location>
        <begin position="327"/>
        <end position="349"/>
    </location>
</feature>
<dbReference type="Gene3D" id="2.160.20.80">
    <property type="entry name" value="E3 ubiquitin-protein ligase SopA"/>
    <property type="match status" value="1"/>
</dbReference>
<evidence type="ECO:0000313" key="4">
    <source>
        <dbReference type="Proteomes" id="UP001304461"/>
    </source>
</evidence>
<evidence type="ECO:0000256" key="1">
    <source>
        <dbReference type="SAM" id="MobiDB-lite"/>
    </source>
</evidence>
<dbReference type="PANTHER" id="PTHR14136:SF17">
    <property type="entry name" value="BTB_POZ DOMAIN-CONTAINING PROTEIN KCTD9"/>
    <property type="match status" value="1"/>
</dbReference>
<dbReference type="Proteomes" id="UP001304461">
    <property type="component" value="Unassembled WGS sequence"/>
</dbReference>
<protein>
    <submittedName>
        <fullName evidence="3">Pentapeptide repeat-containing protein</fullName>
    </submittedName>
</protein>
<dbReference type="PANTHER" id="PTHR14136">
    <property type="entry name" value="BTB_POZ DOMAIN-CONTAINING PROTEIN KCTD9"/>
    <property type="match status" value="1"/>
</dbReference>
<keyword evidence="2" id="KW-0812">Transmembrane</keyword>
<dbReference type="RefSeq" id="WP_323304759.1">
    <property type="nucleotide sequence ID" value="NZ_JAYGHX010000002.1"/>
</dbReference>
<evidence type="ECO:0000256" key="2">
    <source>
        <dbReference type="SAM" id="Phobius"/>
    </source>
</evidence>
<organism evidence="3 4">
    <name type="scientific">Cyanobium gracile UHCC 0139</name>
    <dbReference type="NCBI Taxonomy" id="3110308"/>
    <lineage>
        <taxon>Bacteria</taxon>
        <taxon>Bacillati</taxon>
        <taxon>Cyanobacteriota</taxon>
        <taxon>Cyanophyceae</taxon>
        <taxon>Synechococcales</taxon>
        <taxon>Prochlorococcaceae</taxon>
        <taxon>Cyanobium</taxon>
    </lineage>
</organism>
<feature type="transmembrane region" description="Helical" evidence="2">
    <location>
        <begin position="37"/>
        <end position="68"/>
    </location>
</feature>
<sequence>MSTKPDDRPLSAPAGPPLALRSGGAWTRLRHGAGLQLLLTLLVLQAALVLGLAWLALPAALLVVVLALRQLLPPLWQLLARQLEDPPTVRLLALLSLVLALLSIPLALGWFDPLLAIYRNGDWEAIGAFGEGVIGAIGQILVALVALMIAWRQVMVDQRLTTQQNRITQAQTIDSFIHGISELISDEEGLLEDWPLERMLAEGRLAAVLSSIDGDGKARILRFLSHARLLTPLRRDQRLGRAILDGEGSYEEDRPRGVPVIRLQSMLRGADLAGTDLRAIDFNGADLSGADLSSADLSEANLSGVNLAGANLQGACLHATRFFYGDPLEATPPQPQQPPDHVGGAGTGAQVENVNLSGVRQLDPASRTYLAAWSGVRSRQTIPGGCKGLPSRL</sequence>
<reference evidence="3 4" key="1">
    <citation type="submission" date="2023-12" db="EMBL/GenBank/DDBJ databases">
        <title>Baltic Sea Cyanobacteria.</title>
        <authorList>
            <person name="Delbaje E."/>
            <person name="Fewer D.P."/>
            <person name="Shishido T.K."/>
        </authorList>
    </citation>
    <scope>NUCLEOTIDE SEQUENCE [LARGE SCALE GENOMIC DNA]</scope>
    <source>
        <strain evidence="3 4">UHCC 0139</strain>
    </source>
</reference>
<dbReference type="InterPro" id="IPR051082">
    <property type="entry name" value="Pentapeptide-BTB/POZ_domain"/>
</dbReference>
<dbReference type="InterPro" id="IPR001646">
    <property type="entry name" value="5peptide_repeat"/>
</dbReference>
<keyword evidence="2" id="KW-1133">Transmembrane helix</keyword>
<name>A0ABU5RSH3_9CYAN</name>
<dbReference type="Pfam" id="PF00805">
    <property type="entry name" value="Pentapeptide"/>
    <property type="match status" value="1"/>
</dbReference>
<dbReference type="SUPFAM" id="SSF141571">
    <property type="entry name" value="Pentapeptide repeat-like"/>
    <property type="match status" value="1"/>
</dbReference>
<accession>A0ABU5RSH3</accession>
<feature type="transmembrane region" description="Helical" evidence="2">
    <location>
        <begin position="89"/>
        <end position="108"/>
    </location>
</feature>
<keyword evidence="4" id="KW-1185">Reference proteome</keyword>